<sequence length="132" mass="14861">MNMTSNDGDTAYADQNIGSGNNLIESDRVEGTAVYNRQGDRLGTVRRFLVEKQSGKARYAEMVFGGFLGIGEDVHPLPWDVLTYDVDKNGYVVDLTKEQLEGAPRYGMHEDRQFDDAYDREVRGYYGLPVLV</sequence>
<evidence type="ECO:0000256" key="1">
    <source>
        <dbReference type="SAM" id="MobiDB-lite"/>
    </source>
</evidence>
<dbReference type="SUPFAM" id="SSF50346">
    <property type="entry name" value="PRC-barrel domain"/>
    <property type="match status" value="1"/>
</dbReference>
<evidence type="ECO:0000313" key="4">
    <source>
        <dbReference type="Proteomes" id="UP000552700"/>
    </source>
</evidence>
<proteinExistence type="predicted"/>
<dbReference type="Gene3D" id="2.30.30.240">
    <property type="entry name" value="PRC-barrel domain"/>
    <property type="match status" value="1"/>
</dbReference>
<dbReference type="PANTHER" id="PTHR36505">
    <property type="entry name" value="BLR1072 PROTEIN"/>
    <property type="match status" value="1"/>
</dbReference>
<accession>A0A841IZ09</accession>
<dbReference type="InterPro" id="IPR027275">
    <property type="entry name" value="PRC-brl_dom"/>
</dbReference>
<evidence type="ECO:0000259" key="2">
    <source>
        <dbReference type="Pfam" id="PF05239"/>
    </source>
</evidence>
<protein>
    <recommendedName>
        <fullName evidence="2">PRC-barrel domain-containing protein</fullName>
    </recommendedName>
</protein>
<dbReference type="PANTHER" id="PTHR36505:SF1">
    <property type="entry name" value="BLR1072 PROTEIN"/>
    <property type="match status" value="1"/>
</dbReference>
<dbReference type="Proteomes" id="UP000552700">
    <property type="component" value="Unassembled WGS sequence"/>
</dbReference>
<dbReference type="InterPro" id="IPR011033">
    <property type="entry name" value="PRC_barrel-like_sf"/>
</dbReference>
<gene>
    <name evidence="3" type="ORF">FHS92_001556</name>
</gene>
<feature type="domain" description="PRC-barrel" evidence="2">
    <location>
        <begin position="24"/>
        <end position="100"/>
    </location>
</feature>
<dbReference type="AlphaFoldDB" id="A0A841IZ09"/>
<dbReference type="EMBL" id="JACIJP010000002">
    <property type="protein sequence ID" value="MBB6123827.1"/>
    <property type="molecule type" value="Genomic_DNA"/>
</dbReference>
<feature type="region of interest" description="Disordered" evidence="1">
    <location>
        <begin position="1"/>
        <end position="23"/>
    </location>
</feature>
<evidence type="ECO:0000313" key="3">
    <source>
        <dbReference type="EMBL" id="MBB6123827.1"/>
    </source>
</evidence>
<keyword evidence="4" id="KW-1185">Reference proteome</keyword>
<dbReference type="Pfam" id="PF05239">
    <property type="entry name" value="PRC"/>
    <property type="match status" value="1"/>
</dbReference>
<reference evidence="3 4" key="1">
    <citation type="submission" date="2020-08" db="EMBL/GenBank/DDBJ databases">
        <title>Genomic Encyclopedia of Type Strains, Phase IV (KMG-IV): sequencing the most valuable type-strain genomes for metagenomic binning, comparative biology and taxonomic classification.</title>
        <authorList>
            <person name="Goeker M."/>
        </authorList>
    </citation>
    <scope>NUCLEOTIDE SEQUENCE [LARGE SCALE GENOMIC DNA]</scope>
    <source>
        <strain evidence="3 4">DSM 102255</strain>
    </source>
</reference>
<organism evidence="3 4">
    <name type="scientific">Sphingobium subterraneum</name>
    <dbReference type="NCBI Taxonomy" id="627688"/>
    <lineage>
        <taxon>Bacteria</taxon>
        <taxon>Pseudomonadati</taxon>
        <taxon>Pseudomonadota</taxon>
        <taxon>Alphaproteobacteria</taxon>
        <taxon>Sphingomonadales</taxon>
        <taxon>Sphingomonadaceae</taxon>
        <taxon>Sphingobium</taxon>
    </lineage>
</organism>
<name>A0A841IZ09_9SPHN</name>
<comment type="caution">
    <text evidence="3">The sequence shown here is derived from an EMBL/GenBank/DDBJ whole genome shotgun (WGS) entry which is preliminary data.</text>
</comment>